<keyword evidence="4" id="KW-1185">Reference proteome</keyword>
<feature type="region of interest" description="Disordered" evidence="1">
    <location>
        <begin position="1"/>
        <end position="82"/>
    </location>
</feature>
<dbReference type="PANTHER" id="PTHR28094">
    <property type="entry name" value="MEIOTICALLY UP-REGULATED GENE 113 PROTEIN"/>
    <property type="match status" value="1"/>
</dbReference>
<evidence type="ECO:0000259" key="2">
    <source>
        <dbReference type="SMART" id="SM00974"/>
    </source>
</evidence>
<name>A0A401L9P9_ASPAW</name>
<feature type="compositionally biased region" description="Polar residues" evidence="1">
    <location>
        <begin position="1"/>
        <end position="19"/>
    </location>
</feature>
<protein>
    <recommendedName>
        <fullName evidence="2">Bacteriophage T5 Orf172 DNA-binding domain-containing protein</fullName>
    </recommendedName>
</protein>
<proteinExistence type="predicted"/>
<dbReference type="STRING" id="105351.A0A401L9P9"/>
<feature type="region of interest" description="Disordered" evidence="1">
    <location>
        <begin position="297"/>
        <end position="329"/>
    </location>
</feature>
<feature type="region of interest" description="Disordered" evidence="1">
    <location>
        <begin position="335"/>
        <end position="354"/>
    </location>
</feature>
<dbReference type="Pfam" id="PF10544">
    <property type="entry name" value="T5orf172"/>
    <property type="match status" value="1"/>
</dbReference>
<dbReference type="PANTHER" id="PTHR28094:SF1">
    <property type="entry name" value="MEIOTICALLY UP-REGULATED GENE 113 PROTEIN"/>
    <property type="match status" value="1"/>
</dbReference>
<gene>
    <name evidence="3" type="ORF">AAWM_11166</name>
</gene>
<evidence type="ECO:0000313" key="3">
    <source>
        <dbReference type="EMBL" id="GCB28281.1"/>
    </source>
</evidence>
<sequence>MSSNTKTLHNTASRTTLIPDSQGARENVAYPSPPNTPRKNEGDVAICEKSSEESYSSTGTILPTTPPKPLTHLRSPETNKGIEPVQLEISTLKDRFGLNRWLCGGLTQKESPCEHPIAENLKNQVNDYLETIIALQKSPLRLQTEIEKLVNLVHCHQHRRGYAQQMRLDTWMAVFPSLLDQATYPALIERKIKLCFGRLTNQCVGVTKGNKQCRKNIGGRKVLNRTQTISELSMAEIYMNEQNLDHFLGLVATYMHCSLHKNQSLSKEQTLWKKRIQDISERASLITGKWEASKAVGDSGKKELPEIAPVARNTSTEQKDALPSKPSDQLLEPSAACLGSSKHPPTPQSDQYDTTPFDFVRRVEGMDNYKASYEAVRKQMMKCLDDKERKAGYLYIYEDEGNKGLLKIGYTARTIKKRHEEWCFDCNRKPKRLFPVSAQNAVLVPHVHRVEKLCHAELSHRQVIIYCYCCLKTHVEWFEVSCTEAVAVIEKWSAWMKKGPYEPDRLFLREEEVRKASNMEHFMTELSRRGN</sequence>
<dbReference type="EMBL" id="BDHI01000030">
    <property type="protein sequence ID" value="GCB28281.1"/>
    <property type="molecule type" value="Genomic_DNA"/>
</dbReference>
<dbReference type="Proteomes" id="UP000286921">
    <property type="component" value="Unassembled WGS sequence"/>
</dbReference>
<organism evidence="3 4">
    <name type="scientific">Aspergillus awamori</name>
    <name type="common">Black koji mold</name>
    <dbReference type="NCBI Taxonomy" id="105351"/>
    <lineage>
        <taxon>Eukaryota</taxon>
        <taxon>Fungi</taxon>
        <taxon>Dikarya</taxon>
        <taxon>Ascomycota</taxon>
        <taxon>Pezizomycotina</taxon>
        <taxon>Eurotiomycetes</taxon>
        <taxon>Eurotiomycetidae</taxon>
        <taxon>Eurotiales</taxon>
        <taxon>Aspergillaceae</taxon>
        <taxon>Aspergillus</taxon>
    </lineage>
</organism>
<evidence type="ECO:0000256" key="1">
    <source>
        <dbReference type="SAM" id="MobiDB-lite"/>
    </source>
</evidence>
<reference evidence="3 4" key="1">
    <citation type="submission" date="2016-09" db="EMBL/GenBank/DDBJ databases">
        <title>Aspergillus awamori IFM 58123T.</title>
        <authorList>
            <person name="Kusuya Y."/>
            <person name="Shimizu M."/>
            <person name="Takahashi H."/>
            <person name="Yaguchi T."/>
        </authorList>
    </citation>
    <scope>NUCLEOTIDE SEQUENCE [LARGE SCALE GENOMIC DNA]</scope>
    <source>
        <strain evidence="3 4">IFM 58123</strain>
    </source>
</reference>
<comment type="caution">
    <text evidence="3">The sequence shown here is derived from an EMBL/GenBank/DDBJ whole genome shotgun (WGS) entry which is preliminary data.</text>
</comment>
<accession>A0A401L9P9</accession>
<dbReference type="AlphaFoldDB" id="A0A401L9P9"/>
<feature type="domain" description="Bacteriophage T5 Orf172 DNA-binding" evidence="2">
    <location>
        <begin position="400"/>
        <end position="492"/>
    </location>
</feature>
<dbReference type="SMART" id="SM00974">
    <property type="entry name" value="T5orf172"/>
    <property type="match status" value="1"/>
</dbReference>
<dbReference type="InterPro" id="IPR053006">
    <property type="entry name" value="Meiosis_regulatory"/>
</dbReference>
<dbReference type="InterPro" id="IPR018306">
    <property type="entry name" value="Phage_T5_Orf172_DNA-bd"/>
</dbReference>
<evidence type="ECO:0000313" key="4">
    <source>
        <dbReference type="Proteomes" id="UP000286921"/>
    </source>
</evidence>